<sequence>MKKGKQEDLPVPDHLRCRRTDGRQWRCKRRVLESKTLCEVHFQRGQKRRPRLKEDFPLPVPENLRCGMTDGDQWRCKRRVLDNEKHCEVHFHRTRRKQEKLARFYAESQSIGQEEKVCEPQNLVSRQCQDKQSKFSSDSVSFEENEECEVENLENIKSHYEEEKKRCEVEDLVVCVCETKRTKYFRKDTSSAEDVVECEVQNLEKNEFAARIQSIDEDDEVCEVENVIDRQCRFKRTKFLGENTSSDENDVILVGEEEDVKELKLENPMLQKCWFKRSKFSRENADFQENVDGKTHKFQSKRPNFSRKNKNFQRNGVVYINEEPVPENLRCSKTDGRKWRCSRRVVENKKLCEFHHTQSRQYQYKPIKFFLEKSRGFKGKVKKPVVVEEDKKNISEKSRGLGKVKKPVVVEEVEENLPENLRCCRSDGRKWRCNRRVMKDKKLCQIHYLQGRHRQYKEKVPEELKIQRKIRGSNVESQEMKIQSVDVKRREADELTLKSIMTKKKKKKKKKRAIEVLEGLIRALKEMKLRKNDLQLELIRIFLRRQVERCKQRDLEKPKEGELMRDLPYGLMAISPPTSPFLTGIDSFCNVKLGINSSCFTRRCFRSKNIEPLPRGSVKVVPYVRGVANLRTQCRMICHRCRRSNLESLIKCSSCQKEFFCLECISEWYCNVQEEVEKECPVCCKTCECKACMNAQSEGMECVSGLLE</sequence>
<comment type="domain">
    <text evidence="4">The QLQ domain and WRC domain may be involved in protein-protein interaction and DNA-binding, respectively.</text>
</comment>
<comment type="similarity">
    <text evidence="4">Belongs to the GRF family.</text>
</comment>
<feature type="domain" description="WRC" evidence="7">
    <location>
        <begin position="325"/>
        <end position="369"/>
    </location>
</feature>
<feature type="coiled-coil region" evidence="5">
    <location>
        <begin position="143"/>
        <end position="170"/>
    </location>
</feature>
<keyword evidence="4" id="KW-0804">Transcription</keyword>
<dbReference type="InterPro" id="IPR031137">
    <property type="entry name" value="GRF"/>
</dbReference>
<dbReference type="GO" id="GO:0032502">
    <property type="term" value="P:developmental process"/>
    <property type="evidence" value="ECO:0007669"/>
    <property type="project" value="InterPro"/>
</dbReference>
<keyword evidence="4" id="KW-0805">Transcription regulation</keyword>
<dbReference type="PANTHER" id="PTHR31602">
    <property type="entry name" value="GROWTH-REGULATING FACTOR 5"/>
    <property type="match status" value="1"/>
</dbReference>
<comment type="caution">
    <text evidence="3">Lacks conserved residue(s) required for the propagation of feature annotation.</text>
</comment>
<comment type="caution">
    <text evidence="8">The sequence shown here is derived from an EMBL/GenBank/DDBJ whole genome shotgun (WGS) entry which is preliminary data.</text>
</comment>
<feature type="coiled-coil region" evidence="5">
    <location>
        <begin position="507"/>
        <end position="537"/>
    </location>
</feature>
<keyword evidence="5" id="KW-0175">Coiled coil</keyword>
<dbReference type="GO" id="GO:0005634">
    <property type="term" value="C:nucleus"/>
    <property type="evidence" value="ECO:0007669"/>
    <property type="project" value="UniProtKB-SubCell"/>
</dbReference>
<feature type="domain" description="WRC" evidence="7">
    <location>
        <begin position="417"/>
        <end position="461"/>
    </location>
</feature>
<dbReference type="PROSITE" id="PS50089">
    <property type="entry name" value="ZF_RING_2"/>
    <property type="match status" value="1"/>
</dbReference>
<dbReference type="InterPro" id="IPR001841">
    <property type="entry name" value="Znf_RING"/>
</dbReference>
<dbReference type="GO" id="GO:0005524">
    <property type="term" value="F:ATP binding"/>
    <property type="evidence" value="ECO:0007669"/>
    <property type="project" value="UniProtKB-UniRule"/>
</dbReference>
<gene>
    <name evidence="8" type="ORF">RJ641_018196</name>
</gene>
<dbReference type="InterPro" id="IPR014977">
    <property type="entry name" value="WRC_dom"/>
</dbReference>
<evidence type="ECO:0000256" key="2">
    <source>
        <dbReference type="PROSITE-ProRule" id="PRU00175"/>
    </source>
</evidence>
<reference evidence="8 9" key="1">
    <citation type="submission" date="2023-12" db="EMBL/GenBank/DDBJ databases">
        <title>A high-quality genome assembly for Dillenia turbinata (Dilleniales).</title>
        <authorList>
            <person name="Chanderbali A."/>
        </authorList>
    </citation>
    <scope>NUCLEOTIDE SEQUENCE [LARGE SCALE GENOMIC DNA]</scope>
    <source>
        <strain evidence="8">LSX21</strain>
        <tissue evidence="8">Leaf</tissue>
    </source>
</reference>
<dbReference type="PANTHER" id="PTHR31602:SF19">
    <property type="entry name" value="OS02G0773600 PROTEIN"/>
    <property type="match status" value="1"/>
</dbReference>
<organism evidence="8 9">
    <name type="scientific">Dillenia turbinata</name>
    <dbReference type="NCBI Taxonomy" id="194707"/>
    <lineage>
        <taxon>Eukaryota</taxon>
        <taxon>Viridiplantae</taxon>
        <taxon>Streptophyta</taxon>
        <taxon>Embryophyta</taxon>
        <taxon>Tracheophyta</taxon>
        <taxon>Spermatophyta</taxon>
        <taxon>Magnoliopsida</taxon>
        <taxon>eudicotyledons</taxon>
        <taxon>Gunneridae</taxon>
        <taxon>Pentapetalae</taxon>
        <taxon>Dilleniales</taxon>
        <taxon>Dilleniaceae</taxon>
        <taxon>Dillenia</taxon>
    </lineage>
</organism>
<feature type="domain" description="WRC" evidence="7">
    <location>
        <begin position="11"/>
        <end position="55"/>
    </location>
</feature>
<evidence type="ECO:0000313" key="8">
    <source>
        <dbReference type="EMBL" id="KAK6917445.1"/>
    </source>
</evidence>
<dbReference type="GO" id="GO:0006351">
    <property type="term" value="P:DNA-templated transcription"/>
    <property type="evidence" value="ECO:0007669"/>
    <property type="project" value="UniProtKB-UniRule"/>
</dbReference>
<dbReference type="EMBL" id="JBAMMX010000023">
    <property type="protein sequence ID" value="KAK6917445.1"/>
    <property type="molecule type" value="Genomic_DNA"/>
</dbReference>
<evidence type="ECO:0000256" key="4">
    <source>
        <dbReference type="RuleBase" id="RU367127"/>
    </source>
</evidence>
<dbReference type="PROSITE" id="PS51667">
    <property type="entry name" value="WRC"/>
    <property type="match status" value="4"/>
</dbReference>
<evidence type="ECO:0000256" key="5">
    <source>
        <dbReference type="SAM" id="Coils"/>
    </source>
</evidence>
<dbReference type="AlphaFoldDB" id="A0AAN8YZ15"/>
<accession>A0AAN8YZ15</accession>
<keyword evidence="2" id="KW-0862">Zinc</keyword>
<dbReference type="Pfam" id="PF08879">
    <property type="entry name" value="WRC"/>
    <property type="match status" value="4"/>
</dbReference>
<evidence type="ECO:0000259" key="7">
    <source>
        <dbReference type="PROSITE" id="PS51667"/>
    </source>
</evidence>
<keyword evidence="2" id="KW-0863">Zinc-finger</keyword>
<evidence type="ECO:0000259" key="6">
    <source>
        <dbReference type="PROSITE" id="PS50089"/>
    </source>
</evidence>
<evidence type="ECO:0000256" key="1">
    <source>
        <dbReference type="ARBA" id="ARBA00023242"/>
    </source>
</evidence>
<comment type="function">
    <text evidence="4">Transcription activator.</text>
</comment>
<keyword evidence="2" id="KW-0479">Metal-binding</keyword>
<name>A0AAN8YZ15_9MAGN</name>
<evidence type="ECO:0000313" key="9">
    <source>
        <dbReference type="Proteomes" id="UP001370490"/>
    </source>
</evidence>
<keyword evidence="9" id="KW-1185">Reference proteome</keyword>
<dbReference type="GO" id="GO:0008270">
    <property type="term" value="F:zinc ion binding"/>
    <property type="evidence" value="ECO:0007669"/>
    <property type="project" value="UniProtKB-KW"/>
</dbReference>
<keyword evidence="4" id="KW-0010">Activator</keyword>
<evidence type="ECO:0000256" key="3">
    <source>
        <dbReference type="PROSITE-ProRule" id="PRU01002"/>
    </source>
</evidence>
<feature type="domain" description="RING-type" evidence="6">
    <location>
        <begin position="638"/>
        <end position="683"/>
    </location>
</feature>
<dbReference type="Proteomes" id="UP001370490">
    <property type="component" value="Unassembled WGS sequence"/>
</dbReference>
<protein>
    <recommendedName>
        <fullName evidence="4">Growth-regulating factor</fullName>
    </recommendedName>
</protein>
<keyword evidence="1 4" id="KW-0539">Nucleus</keyword>
<comment type="subcellular location">
    <subcellularLocation>
        <location evidence="4">Nucleus</location>
    </subcellularLocation>
</comment>
<feature type="domain" description="WRC" evidence="7">
    <location>
        <begin position="60"/>
        <end position="104"/>
    </location>
</feature>
<proteinExistence type="inferred from homology"/>